<dbReference type="Pfam" id="PF00291">
    <property type="entry name" value="PALP"/>
    <property type="match status" value="1"/>
</dbReference>
<dbReference type="InterPro" id="IPR036052">
    <property type="entry name" value="TrpB-like_PALP_sf"/>
</dbReference>
<organism evidence="4 5">
    <name type="scientific">Candidatus Arcanibacter lacustris</name>
    <dbReference type="NCBI Taxonomy" id="1607817"/>
    <lineage>
        <taxon>Bacteria</taxon>
        <taxon>Pseudomonadati</taxon>
        <taxon>Pseudomonadota</taxon>
        <taxon>Alphaproteobacteria</taxon>
        <taxon>Rickettsiales</taxon>
        <taxon>Candidatus Arcanibacter</taxon>
    </lineage>
</organism>
<reference evidence="4 5" key="1">
    <citation type="submission" date="2015-02" db="EMBL/GenBank/DDBJ databases">
        <title>Single cell genomics of a rare environmental alphaproteobacterium provides unique insights into Rickettsiaceae evolution.</title>
        <authorList>
            <person name="Martijn J."/>
            <person name="Schulz F."/>
            <person name="Zaremba-Niedzwiedzka K."/>
            <person name="Viklund J."/>
            <person name="Stepanauskas R."/>
            <person name="Andersson S.G.E."/>
            <person name="Horn M."/>
            <person name="Guy L."/>
            <person name="Ettema T.J.G."/>
        </authorList>
    </citation>
    <scope>NUCLEOTIDE SEQUENCE [LARGE SCALE GENOMIC DNA]</scope>
    <source>
        <strain evidence="4 5">SCGC AAA041-L04</strain>
    </source>
</reference>
<dbReference type="GO" id="GO:0018114">
    <property type="term" value="F:threonine racemase activity"/>
    <property type="evidence" value="ECO:0007669"/>
    <property type="project" value="TreeGrafter"/>
</dbReference>
<dbReference type="EMBL" id="JYHA01000129">
    <property type="protein sequence ID" value="KKB96121.1"/>
    <property type="molecule type" value="Genomic_DNA"/>
</dbReference>
<keyword evidence="5" id="KW-1185">Reference proteome</keyword>
<evidence type="ECO:0000256" key="1">
    <source>
        <dbReference type="ARBA" id="ARBA00001933"/>
    </source>
</evidence>
<accession>A0A0F5MN20</accession>
<dbReference type="EC" id="4.3.1.19" evidence="4"/>
<name>A0A0F5MN20_9RICK</name>
<dbReference type="PANTHER" id="PTHR43050">
    <property type="entry name" value="SERINE / THREONINE RACEMASE FAMILY MEMBER"/>
    <property type="match status" value="1"/>
</dbReference>
<evidence type="ECO:0000256" key="2">
    <source>
        <dbReference type="ARBA" id="ARBA00022898"/>
    </source>
</evidence>
<dbReference type="PATRIC" id="fig|1607817.3.peg.792"/>
<dbReference type="Proteomes" id="UP000033358">
    <property type="component" value="Unassembled WGS sequence"/>
</dbReference>
<dbReference type="Gene3D" id="3.40.50.1100">
    <property type="match status" value="2"/>
</dbReference>
<dbReference type="GO" id="GO:0005524">
    <property type="term" value="F:ATP binding"/>
    <property type="evidence" value="ECO:0007669"/>
    <property type="project" value="TreeGrafter"/>
</dbReference>
<proteinExistence type="predicted"/>
<sequence length="335" mass="36955">MSLKILSPRSIYDAYNRIKNYVNYTPVVRSQELDLLTGHRIHFKLENQQKMGAFKTRGVMNVLLKLKEQANPPKEIVAFSTGNHGKAISHLCAEFGFKATIVMPENVPLSKQRAAENENTKIIITKTRQETEDLVAEIAAGGAYLIPPSDHDMVISGNGTACYEALKEVYNPDAVFVPCGGGGLAAGSYLATKLFSDNIKLFAAEPAVANDAHISFDRGEIFRFKDAPNTIADGARTLGVSPRTFHYLKQIDGFYDVTEKEIVKCMIDINKMLGIICEPTSALALGACYKWLEGQKSRKEVVVIITGGNIDPQDYDQITCPDQGIDDLNMKKVLY</sequence>
<protein>
    <submittedName>
        <fullName evidence="4">L-threonine dehydratase catabolic TdcB</fullName>
        <ecNumber evidence="4">4.3.1.19</ecNumber>
    </submittedName>
</protein>
<dbReference type="GO" id="GO:0008721">
    <property type="term" value="F:D-serine ammonia-lyase activity"/>
    <property type="evidence" value="ECO:0007669"/>
    <property type="project" value="TreeGrafter"/>
</dbReference>
<comment type="caution">
    <text evidence="4">The sequence shown here is derived from an EMBL/GenBank/DDBJ whole genome shotgun (WGS) entry which is preliminary data.</text>
</comment>
<comment type="cofactor">
    <cofactor evidence="1">
        <name>pyridoxal 5'-phosphate</name>
        <dbReference type="ChEBI" id="CHEBI:597326"/>
    </cofactor>
</comment>
<dbReference type="GO" id="GO:0000287">
    <property type="term" value="F:magnesium ion binding"/>
    <property type="evidence" value="ECO:0007669"/>
    <property type="project" value="TreeGrafter"/>
</dbReference>
<dbReference type="SUPFAM" id="SSF53686">
    <property type="entry name" value="Tryptophan synthase beta subunit-like PLP-dependent enzymes"/>
    <property type="match status" value="1"/>
</dbReference>
<dbReference type="GO" id="GO:0003941">
    <property type="term" value="F:L-serine ammonia-lyase activity"/>
    <property type="evidence" value="ECO:0007669"/>
    <property type="project" value="TreeGrafter"/>
</dbReference>
<dbReference type="AlphaFoldDB" id="A0A0F5MN20"/>
<evidence type="ECO:0000313" key="5">
    <source>
        <dbReference type="Proteomes" id="UP000033358"/>
    </source>
</evidence>
<dbReference type="CDD" id="cd01562">
    <property type="entry name" value="Thr-dehyd"/>
    <property type="match status" value="1"/>
</dbReference>
<dbReference type="PANTHER" id="PTHR43050:SF1">
    <property type="entry name" value="SERINE RACEMASE"/>
    <property type="match status" value="1"/>
</dbReference>
<dbReference type="GO" id="GO:0030378">
    <property type="term" value="F:serine racemase activity"/>
    <property type="evidence" value="ECO:0007669"/>
    <property type="project" value="TreeGrafter"/>
</dbReference>
<dbReference type="InterPro" id="IPR001926">
    <property type="entry name" value="TrpB-like_PALP"/>
</dbReference>
<feature type="domain" description="Tryptophan synthase beta chain-like PALP" evidence="3">
    <location>
        <begin position="20"/>
        <end position="307"/>
    </location>
</feature>
<dbReference type="GO" id="GO:0004794">
    <property type="term" value="F:threonine deaminase activity"/>
    <property type="evidence" value="ECO:0007669"/>
    <property type="project" value="UniProtKB-EC"/>
</dbReference>
<dbReference type="GO" id="GO:0030170">
    <property type="term" value="F:pyridoxal phosphate binding"/>
    <property type="evidence" value="ECO:0007669"/>
    <property type="project" value="TreeGrafter"/>
</dbReference>
<keyword evidence="4" id="KW-0456">Lyase</keyword>
<evidence type="ECO:0000313" key="4">
    <source>
        <dbReference type="EMBL" id="KKB96121.1"/>
    </source>
</evidence>
<keyword evidence="2" id="KW-0663">Pyridoxal phosphate</keyword>
<gene>
    <name evidence="4" type="primary">tdcB</name>
    <name evidence="4" type="ORF">SZ25_00791</name>
</gene>
<evidence type="ECO:0000259" key="3">
    <source>
        <dbReference type="Pfam" id="PF00291"/>
    </source>
</evidence>